<sequence>MTDNTLYLYTSLTAGSSHIVTATARLETILKANKLPFRAIDVATDDAARKLWGRRSRGRKLPGLVKAGMIVGDLEQIEEWNEYGELRMQVNNVEALDSFPADTPASLTGSPATTPSATDPNAPPKQSTIKIQSPPSKEHTKDDSITVAMRQASEEAASKAKDTKSGAGPTDITTTAAAAPTSNATAAPAAGTAEVKEKKAPGEETVRRKSIIGEIAGEIQRPRLVPESAAVSSANLHADNPAALREHHRGSIVSATSKEEREQVAQDLRKSISGGHEEMLNALRKGGDGKDGNEARPTFETIEQDPFED</sequence>
<accession>A0A1E3BK42</accession>
<dbReference type="SUPFAM" id="SSF52833">
    <property type="entry name" value="Thioredoxin-like"/>
    <property type="match status" value="1"/>
</dbReference>
<feature type="compositionally biased region" description="Basic and acidic residues" evidence="1">
    <location>
        <begin position="194"/>
        <end position="207"/>
    </location>
</feature>
<dbReference type="AlphaFoldDB" id="A0A1E3BK42"/>
<feature type="compositionally biased region" description="Low complexity" evidence="1">
    <location>
        <begin position="166"/>
        <end position="193"/>
    </location>
</feature>
<protein>
    <submittedName>
        <fullName evidence="2">Uncharacterized protein</fullName>
    </submittedName>
</protein>
<dbReference type="OrthoDB" id="9932926at2759"/>
<evidence type="ECO:0000313" key="3">
    <source>
        <dbReference type="Proteomes" id="UP000094569"/>
    </source>
</evidence>
<comment type="caution">
    <text evidence="2">The sequence shown here is derived from an EMBL/GenBank/DDBJ whole genome shotgun (WGS) entry which is preliminary data.</text>
</comment>
<dbReference type="Gene3D" id="3.40.30.10">
    <property type="entry name" value="Glutaredoxin"/>
    <property type="match status" value="1"/>
</dbReference>
<feature type="compositionally biased region" description="Basic and acidic residues" evidence="1">
    <location>
        <begin position="257"/>
        <end position="294"/>
    </location>
</feature>
<feature type="compositionally biased region" description="Basic and acidic residues" evidence="1">
    <location>
        <begin position="152"/>
        <end position="164"/>
    </location>
</feature>
<dbReference type="STRING" id="573508.A0A1E3BK42"/>
<evidence type="ECO:0000313" key="2">
    <source>
        <dbReference type="EMBL" id="ODM21352.1"/>
    </source>
</evidence>
<dbReference type="EMBL" id="JXNT01000002">
    <property type="protein sequence ID" value="ODM21352.1"/>
    <property type="molecule type" value="Genomic_DNA"/>
</dbReference>
<feature type="region of interest" description="Disordered" evidence="1">
    <location>
        <begin position="237"/>
        <end position="309"/>
    </location>
</feature>
<dbReference type="InterPro" id="IPR036249">
    <property type="entry name" value="Thioredoxin-like_sf"/>
</dbReference>
<evidence type="ECO:0000256" key="1">
    <source>
        <dbReference type="SAM" id="MobiDB-lite"/>
    </source>
</evidence>
<proteinExistence type="predicted"/>
<dbReference type="Proteomes" id="UP000094569">
    <property type="component" value="Unassembled WGS sequence"/>
</dbReference>
<keyword evidence="3" id="KW-1185">Reference proteome</keyword>
<reference evidence="2 3" key="1">
    <citation type="journal article" date="2016" name="BMC Genomics">
        <title>Comparative genomic and transcriptomic analyses of the Fuzhuan brick tea-fermentation fungus Aspergillus cristatus.</title>
        <authorList>
            <person name="Ge Y."/>
            <person name="Wang Y."/>
            <person name="Liu Y."/>
            <person name="Tan Y."/>
            <person name="Ren X."/>
            <person name="Zhang X."/>
            <person name="Hyde K.D."/>
            <person name="Liu Y."/>
            <person name="Liu Z."/>
        </authorList>
    </citation>
    <scope>NUCLEOTIDE SEQUENCE [LARGE SCALE GENOMIC DNA]</scope>
    <source>
        <strain evidence="2 3">GZAAS20.1005</strain>
    </source>
</reference>
<dbReference type="VEuPathDB" id="FungiDB:SI65_02195"/>
<dbReference type="PROSITE" id="PS51354">
    <property type="entry name" value="GLUTAREDOXIN_2"/>
    <property type="match status" value="1"/>
</dbReference>
<feature type="compositionally biased region" description="Polar residues" evidence="1">
    <location>
        <begin position="105"/>
        <end position="135"/>
    </location>
</feature>
<name>A0A1E3BK42_ASPCR</name>
<feature type="region of interest" description="Disordered" evidence="1">
    <location>
        <begin position="99"/>
        <end position="208"/>
    </location>
</feature>
<gene>
    <name evidence="2" type="ORF">SI65_02195</name>
</gene>
<organism evidence="2 3">
    <name type="scientific">Aspergillus cristatus</name>
    <name type="common">Chinese Fuzhuan brick tea-fermentation fungus</name>
    <name type="synonym">Eurotium cristatum</name>
    <dbReference type="NCBI Taxonomy" id="573508"/>
    <lineage>
        <taxon>Eukaryota</taxon>
        <taxon>Fungi</taxon>
        <taxon>Dikarya</taxon>
        <taxon>Ascomycota</taxon>
        <taxon>Pezizomycotina</taxon>
        <taxon>Eurotiomycetes</taxon>
        <taxon>Eurotiomycetidae</taxon>
        <taxon>Eurotiales</taxon>
        <taxon>Aspergillaceae</taxon>
        <taxon>Aspergillus</taxon>
        <taxon>Aspergillus subgen. Aspergillus</taxon>
    </lineage>
</organism>